<reference evidence="4" key="1">
    <citation type="submission" date="2016-11" db="EMBL/GenBank/DDBJ databases">
        <authorList>
            <person name="Guldener U."/>
        </authorList>
    </citation>
    <scope>NUCLEOTIDE SEQUENCE [LARGE SCALE GENOMIC DNA]</scope>
</reference>
<dbReference type="InterPro" id="IPR036065">
    <property type="entry name" value="BolA-like_sf"/>
</dbReference>
<dbReference type="AlphaFoldDB" id="A0A1L0CVV4"/>
<dbReference type="VEuPathDB" id="FungiDB:HGUI_01127"/>
<dbReference type="PIRSF" id="PIRSF003113">
    <property type="entry name" value="BolA"/>
    <property type="match status" value="1"/>
</dbReference>
<accession>A0A1L0CVV4</accession>
<evidence type="ECO:0000256" key="1">
    <source>
        <dbReference type="ARBA" id="ARBA00005578"/>
    </source>
</evidence>
<dbReference type="PANTHER" id="PTHR46188">
    <property type="entry name" value="BOLA-LIKE PROTEIN 3"/>
    <property type="match status" value="1"/>
</dbReference>
<dbReference type="Gene3D" id="3.30.300.90">
    <property type="entry name" value="BolA-like"/>
    <property type="match status" value="1"/>
</dbReference>
<dbReference type="GO" id="GO:0051604">
    <property type="term" value="P:protein maturation"/>
    <property type="evidence" value="ECO:0007669"/>
    <property type="project" value="EnsemblFungi"/>
</dbReference>
<evidence type="ECO:0000313" key="4">
    <source>
        <dbReference type="Proteomes" id="UP000183365"/>
    </source>
</evidence>
<gene>
    <name evidence="3" type="ORF">HGUI_01127</name>
</gene>
<proteinExistence type="inferred from homology"/>
<dbReference type="InterPro" id="IPR002634">
    <property type="entry name" value="BolA"/>
</dbReference>
<protein>
    <submittedName>
        <fullName evidence="3">Related to Altered inheritance of mitochondria protein 1</fullName>
    </submittedName>
</protein>
<sequence length="86" mass="9732">MFKINKVLLNTPYSKQIHSLISTSNLKPSKCVVKDISGGCGSMFEIHISSSMFNNINKVKQHKLVNDLLKDEIPKWHGLVLHTNKD</sequence>
<dbReference type="SUPFAM" id="SSF82657">
    <property type="entry name" value="BolA-like"/>
    <property type="match status" value="1"/>
</dbReference>
<name>A0A1L0CVV4_9ASCO</name>
<dbReference type="InterPro" id="IPR052275">
    <property type="entry name" value="Mt_Fe-S_assembly_factor"/>
</dbReference>
<keyword evidence="4" id="KW-1185">Reference proteome</keyword>
<dbReference type="Pfam" id="PF01722">
    <property type="entry name" value="BolA"/>
    <property type="match status" value="1"/>
</dbReference>
<dbReference type="Proteomes" id="UP000183365">
    <property type="component" value="Unassembled WGS sequence"/>
</dbReference>
<dbReference type="OrthoDB" id="203381at2759"/>
<dbReference type="EMBL" id="FQNF01000014">
    <property type="protein sequence ID" value="SGZ38927.1"/>
    <property type="molecule type" value="Genomic_DNA"/>
</dbReference>
<organism evidence="3 4">
    <name type="scientific">Hanseniaspora guilliermondii</name>
    <dbReference type="NCBI Taxonomy" id="56406"/>
    <lineage>
        <taxon>Eukaryota</taxon>
        <taxon>Fungi</taxon>
        <taxon>Dikarya</taxon>
        <taxon>Ascomycota</taxon>
        <taxon>Saccharomycotina</taxon>
        <taxon>Saccharomycetes</taxon>
        <taxon>Saccharomycodales</taxon>
        <taxon>Saccharomycodaceae</taxon>
        <taxon>Hanseniaspora</taxon>
    </lineage>
</organism>
<evidence type="ECO:0000313" key="3">
    <source>
        <dbReference type="EMBL" id="SGZ38927.1"/>
    </source>
</evidence>
<dbReference type="PANTHER" id="PTHR46188:SF1">
    <property type="entry name" value="BOLA-LIKE PROTEIN 3"/>
    <property type="match status" value="1"/>
</dbReference>
<comment type="similarity">
    <text evidence="1 2">Belongs to the BolA/IbaG family.</text>
</comment>
<evidence type="ECO:0000256" key="2">
    <source>
        <dbReference type="RuleBase" id="RU003860"/>
    </source>
</evidence>
<dbReference type="GO" id="GO:0005759">
    <property type="term" value="C:mitochondrial matrix"/>
    <property type="evidence" value="ECO:0007669"/>
    <property type="project" value="EnsemblFungi"/>
</dbReference>